<accession>A0A6P1VW33</accession>
<gene>
    <name evidence="2" type="ORF">GJR95_18995</name>
</gene>
<dbReference type="KEGG" id="senf:GJR95_18995"/>
<proteinExistence type="predicted"/>
<dbReference type="Proteomes" id="UP000464577">
    <property type="component" value="Chromosome"/>
</dbReference>
<protein>
    <submittedName>
        <fullName evidence="2">Uncharacterized protein</fullName>
    </submittedName>
</protein>
<dbReference type="EMBL" id="CP045997">
    <property type="protein sequence ID" value="QHV96965.1"/>
    <property type="molecule type" value="Genomic_DNA"/>
</dbReference>
<organism evidence="2 3">
    <name type="scientific">Spirosoma endbachense</name>
    <dbReference type="NCBI Taxonomy" id="2666025"/>
    <lineage>
        <taxon>Bacteria</taxon>
        <taxon>Pseudomonadati</taxon>
        <taxon>Bacteroidota</taxon>
        <taxon>Cytophagia</taxon>
        <taxon>Cytophagales</taxon>
        <taxon>Cytophagaceae</taxon>
        <taxon>Spirosoma</taxon>
    </lineage>
</organism>
<evidence type="ECO:0000256" key="1">
    <source>
        <dbReference type="SAM" id="MobiDB-lite"/>
    </source>
</evidence>
<feature type="region of interest" description="Disordered" evidence="1">
    <location>
        <begin position="22"/>
        <end position="50"/>
    </location>
</feature>
<keyword evidence="3" id="KW-1185">Reference proteome</keyword>
<dbReference type="AlphaFoldDB" id="A0A6P1VW33"/>
<sequence>MEALYNDRKVWAKPTVQTLNINKDTYSSQGHGDREVGKGGGDNQTKDIPS</sequence>
<evidence type="ECO:0000313" key="3">
    <source>
        <dbReference type="Proteomes" id="UP000464577"/>
    </source>
</evidence>
<reference evidence="2 3" key="1">
    <citation type="submission" date="2019-11" db="EMBL/GenBank/DDBJ databases">
        <title>Spirosoma endbachense sp. nov., isolated from a natural salt meadow.</title>
        <authorList>
            <person name="Rojas J."/>
            <person name="Ambika Manirajan B."/>
            <person name="Ratering S."/>
            <person name="Suarez C."/>
            <person name="Geissler-Plaum R."/>
            <person name="Schnell S."/>
        </authorList>
    </citation>
    <scope>NUCLEOTIDE SEQUENCE [LARGE SCALE GENOMIC DNA]</scope>
    <source>
        <strain evidence="2 3">I-24</strain>
    </source>
</reference>
<evidence type="ECO:0000313" key="2">
    <source>
        <dbReference type="EMBL" id="QHV96965.1"/>
    </source>
</evidence>
<dbReference type="RefSeq" id="WP_162387378.1">
    <property type="nucleotide sequence ID" value="NZ_CP045997.1"/>
</dbReference>
<name>A0A6P1VW33_9BACT</name>